<accession>A0AAV2WSV4</accession>
<dbReference type="AlphaFoldDB" id="A0AAV2WSV4"/>
<evidence type="ECO:0000256" key="2">
    <source>
        <dbReference type="ARBA" id="ARBA00022475"/>
    </source>
</evidence>
<feature type="transmembrane region" description="Helical" evidence="6">
    <location>
        <begin position="26"/>
        <end position="50"/>
    </location>
</feature>
<feature type="domain" description="RDD" evidence="7">
    <location>
        <begin position="20"/>
        <end position="145"/>
    </location>
</feature>
<comment type="subcellular location">
    <subcellularLocation>
        <location evidence="1">Cell membrane</location>
        <topology evidence="1">Multi-pass membrane protein</topology>
    </subcellularLocation>
</comment>
<keyword evidence="2" id="KW-1003">Cell membrane</keyword>
<evidence type="ECO:0000313" key="9">
    <source>
        <dbReference type="EMBL" id="CDQ47358.1"/>
    </source>
</evidence>
<protein>
    <submittedName>
        <fullName evidence="8">RDD domain-containing protein</fullName>
    </submittedName>
</protein>
<dbReference type="PANTHER" id="PTHR36115:SF6">
    <property type="entry name" value="PROLINE-RICH ANTIGEN HOMOLOG"/>
    <property type="match status" value="1"/>
</dbReference>
<keyword evidence="4 6" id="KW-1133">Transmembrane helix</keyword>
<gene>
    <name evidence="8" type="ORF">BN1047_05272</name>
    <name evidence="9" type="ORF">BN1047_05279</name>
</gene>
<dbReference type="EMBL" id="LK021344">
    <property type="protein sequence ID" value="CDQ47358.1"/>
    <property type="molecule type" value="Genomic_DNA"/>
</dbReference>
<evidence type="ECO:0000256" key="3">
    <source>
        <dbReference type="ARBA" id="ARBA00022692"/>
    </source>
</evidence>
<evidence type="ECO:0000256" key="5">
    <source>
        <dbReference type="ARBA" id="ARBA00023136"/>
    </source>
</evidence>
<dbReference type="InterPro" id="IPR051791">
    <property type="entry name" value="Pra-immunoreactive"/>
</dbReference>
<dbReference type="Proteomes" id="UP000028864">
    <property type="component" value="Unassembled WGS sequence"/>
</dbReference>
<evidence type="ECO:0000256" key="4">
    <source>
        <dbReference type="ARBA" id="ARBA00022989"/>
    </source>
</evidence>
<dbReference type="RefSeq" id="WP_030133975.1">
    <property type="nucleotide sequence ID" value="NZ_CP074376.1"/>
</dbReference>
<evidence type="ECO:0000259" key="7">
    <source>
        <dbReference type="Pfam" id="PF06271"/>
    </source>
</evidence>
<name>A0AAV2WSV4_MYCNE</name>
<feature type="transmembrane region" description="Helical" evidence="6">
    <location>
        <begin position="56"/>
        <end position="78"/>
    </location>
</feature>
<keyword evidence="3 6" id="KW-0812">Transmembrane</keyword>
<reference evidence="8" key="2">
    <citation type="submission" date="2015-09" db="EMBL/GenBank/DDBJ databases">
        <title>Draft genome sequence of Mycobacterium neoaurum DSM 44074.</title>
        <authorList>
            <person name="Croce O."/>
            <person name="Robert C."/>
            <person name="Raoult D."/>
            <person name="Drancourt M."/>
        </authorList>
    </citation>
    <scope>NUCLEOTIDE SEQUENCE</scope>
    <source>
        <strain evidence="8">DSM 44074</strain>
    </source>
</reference>
<keyword evidence="5 6" id="KW-0472">Membrane</keyword>
<evidence type="ECO:0000256" key="6">
    <source>
        <dbReference type="SAM" id="Phobius"/>
    </source>
</evidence>
<dbReference type="PANTHER" id="PTHR36115">
    <property type="entry name" value="PROLINE-RICH ANTIGEN HOMOLOG-RELATED"/>
    <property type="match status" value="1"/>
</dbReference>
<organism evidence="8 10">
    <name type="scientific">Mycolicibacterium neoaurum</name>
    <name type="common">Mycobacterium neoaurum</name>
    <dbReference type="NCBI Taxonomy" id="1795"/>
    <lineage>
        <taxon>Bacteria</taxon>
        <taxon>Bacillati</taxon>
        <taxon>Actinomycetota</taxon>
        <taxon>Actinomycetes</taxon>
        <taxon>Mycobacteriales</taxon>
        <taxon>Mycobacteriaceae</taxon>
        <taxon>Mycolicibacterium</taxon>
    </lineage>
</organism>
<sequence length="325" mass="35293">MTAVLDDAVELEPLPQEPPASWGARAAAFGIDVLFGAVLIGTLAMLAWTAPFLGTLWWVYTGLAVLTGLVLMGNRWVLPVRTGWTAGRAVTGIRVFRTSGDGNPPDTGRLLLRDIAHLLDTVPLLAGWLWPLFDRRRRTFADLLLRTEVRRVGEPDRDVRRPVAIGLIAVALVGVGASTAGYFVVYRGDRALEDARGQIAAQGAGIVEKMLSYNPDTAEQDFERARSLASESYRPQLIAQQDALRKAPLVSNEYWSVNSAVLESPPPTTTTASMLLAMQGQRGSNPGAMRFITATVRVDFVKAGDQWQVQNLSVLTRPQMQASGG</sequence>
<dbReference type="EMBL" id="LK021344">
    <property type="protein sequence ID" value="CDQ47351.1"/>
    <property type="molecule type" value="Genomic_DNA"/>
</dbReference>
<reference evidence="8" key="1">
    <citation type="submission" date="2014-05" db="EMBL/GenBank/DDBJ databases">
        <authorList>
            <person name="Urmite Genomes"/>
        </authorList>
    </citation>
    <scope>NUCLEOTIDE SEQUENCE</scope>
    <source>
        <strain evidence="8">DSM 44074</strain>
    </source>
</reference>
<dbReference type="InterPro" id="IPR010432">
    <property type="entry name" value="RDD"/>
</dbReference>
<dbReference type="GO" id="GO:0005886">
    <property type="term" value="C:plasma membrane"/>
    <property type="evidence" value="ECO:0007669"/>
    <property type="project" value="UniProtKB-SubCell"/>
</dbReference>
<feature type="transmembrane region" description="Helical" evidence="6">
    <location>
        <begin position="163"/>
        <end position="186"/>
    </location>
</feature>
<dbReference type="Pfam" id="PF06271">
    <property type="entry name" value="RDD"/>
    <property type="match status" value="1"/>
</dbReference>
<evidence type="ECO:0000313" key="8">
    <source>
        <dbReference type="EMBL" id="CDQ47351.1"/>
    </source>
</evidence>
<evidence type="ECO:0000313" key="10">
    <source>
        <dbReference type="Proteomes" id="UP000028864"/>
    </source>
</evidence>
<proteinExistence type="predicted"/>
<evidence type="ECO:0000256" key="1">
    <source>
        <dbReference type="ARBA" id="ARBA00004651"/>
    </source>
</evidence>